<reference evidence="2" key="1">
    <citation type="journal article" date="2019" name="Int. J. Syst. Evol. Microbiol.">
        <title>The Global Catalogue of Microorganisms (GCM) 10K type strain sequencing project: providing services to taxonomists for standard genome sequencing and annotation.</title>
        <authorList>
            <consortium name="The Broad Institute Genomics Platform"/>
            <consortium name="The Broad Institute Genome Sequencing Center for Infectious Disease"/>
            <person name="Wu L."/>
            <person name="Ma J."/>
        </authorList>
    </citation>
    <scope>NUCLEOTIDE SEQUENCE [LARGE SCALE GENOMIC DNA]</scope>
    <source>
        <strain evidence="2">ICMP 257</strain>
    </source>
</reference>
<organism evidence="1 2">
    <name type="scientific">Streptomyces atroolivaceus</name>
    <dbReference type="NCBI Taxonomy" id="66869"/>
    <lineage>
        <taxon>Bacteria</taxon>
        <taxon>Bacillati</taxon>
        <taxon>Actinomycetota</taxon>
        <taxon>Actinomycetes</taxon>
        <taxon>Kitasatosporales</taxon>
        <taxon>Streptomycetaceae</taxon>
        <taxon>Streptomyces</taxon>
    </lineage>
</organism>
<dbReference type="Proteomes" id="UP001595908">
    <property type="component" value="Unassembled WGS sequence"/>
</dbReference>
<gene>
    <name evidence="1" type="ORF">ACFPL4_06525</name>
</gene>
<dbReference type="GeneID" id="96256686"/>
<evidence type="ECO:0000313" key="2">
    <source>
        <dbReference type="Proteomes" id="UP001595908"/>
    </source>
</evidence>
<dbReference type="RefSeq" id="WP_167748630.1">
    <property type="nucleotide sequence ID" value="NZ_JBHSJE010000001.1"/>
</dbReference>
<proteinExistence type="predicted"/>
<sequence length="144" mass="15133">MSARAGYGTHPEVIAAIVEAAGDAVMVLSYDEDRSLAESGLSRFGPAGSARLDWSGAEVLHRSPAFDGEGLKALMREFAPPDELAVVFWGNLAVPSLALEASLVAEHADAVLECGHQCWVHLVDSGVLIEFQDGEGFTAGRIPG</sequence>
<comment type="caution">
    <text evidence="1">The sequence shown here is derived from an EMBL/GenBank/DDBJ whole genome shotgun (WGS) entry which is preliminary data.</text>
</comment>
<keyword evidence="2" id="KW-1185">Reference proteome</keyword>
<name>A0ABV9V3U9_STRAZ</name>
<protein>
    <submittedName>
        <fullName evidence="1">Uncharacterized protein</fullName>
    </submittedName>
</protein>
<dbReference type="EMBL" id="JBHSJE010000001">
    <property type="protein sequence ID" value="MFC4978021.1"/>
    <property type="molecule type" value="Genomic_DNA"/>
</dbReference>
<accession>A0ABV9V3U9</accession>
<evidence type="ECO:0000313" key="1">
    <source>
        <dbReference type="EMBL" id="MFC4978021.1"/>
    </source>
</evidence>